<feature type="domain" description="Cytochrome c" evidence="6">
    <location>
        <begin position="26"/>
        <end position="123"/>
    </location>
</feature>
<dbReference type="EMBL" id="NVWI01000006">
    <property type="protein sequence ID" value="PCJ41191.1"/>
    <property type="molecule type" value="Genomic_DNA"/>
</dbReference>
<feature type="chain" id="PRO_5012246796" evidence="5">
    <location>
        <begin position="22"/>
        <end position="123"/>
    </location>
</feature>
<reference evidence="8" key="1">
    <citation type="submission" date="2017-08" db="EMBL/GenBank/DDBJ databases">
        <title>A dynamic microbial community with high functional redundancy inhabits the cold, oxic subseafloor aquifer.</title>
        <authorList>
            <person name="Tully B.J."/>
            <person name="Wheat C.G."/>
            <person name="Glazer B.T."/>
            <person name="Huber J.A."/>
        </authorList>
    </citation>
    <scope>NUCLEOTIDE SEQUENCE [LARGE SCALE GENOMIC DNA]</scope>
</reference>
<dbReference type="PROSITE" id="PS51007">
    <property type="entry name" value="CYTC"/>
    <property type="match status" value="1"/>
</dbReference>
<proteinExistence type="predicted"/>
<evidence type="ECO:0000256" key="3">
    <source>
        <dbReference type="ARBA" id="ARBA00023004"/>
    </source>
</evidence>
<gene>
    <name evidence="7" type="ORF">COA71_09110</name>
</gene>
<evidence type="ECO:0000256" key="4">
    <source>
        <dbReference type="PROSITE-ProRule" id="PRU00433"/>
    </source>
</evidence>
<feature type="signal peptide" evidence="5">
    <location>
        <begin position="1"/>
        <end position="21"/>
    </location>
</feature>
<dbReference type="GO" id="GO:0009055">
    <property type="term" value="F:electron transfer activity"/>
    <property type="evidence" value="ECO:0007669"/>
    <property type="project" value="InterPro"/>
</dbReference>
<organism evidence="7 8">
    <name type="scientific">SAR86 cluster bacterium</name>
    <dbReference type="NCBI Taxonomy" id="2030880"/>
    <lineage>
        <taxon>Bacteria</taxon>
        <taxon>Pseudomonadati</taxon>
        <taxon>Pseudomonadota</taxon>
        <taxon>Gammaproteobacteria</taxon>
        <taxon>SAR86 cluster</taxon>
    </lineage>
</organism>
<keyword evidence="3 4" id="KW-0408">Iron</keyword>
<keyword evidence="1 4" id="KW-0349">Heme</keyword>
<dbReference type="Pfam" id="PF13442">
    <property type="entry name" value="Cytochrome_CBB3"/>
    <property type="match status" value="1"/>
</dbReference>
<dbReference type="InterPro" id="IPR009056">
    <property type="entry name" value="Cyt_c-like_dom"/>
</dbReference>
<evidence type="ECO:0000259" key="6">
    <source>
        <dbReference type="PROSITE" id="PS51007"/>
    </source>
</evidence>
<dbReference type="SUPFAM" id="SSF46626">
    <property type="entry name" value="Cytochrome c"/>
    <property type="match status" value="1"/>
</dbReference>
<evidence type="ECO:0000256" key="5">
    <source>
        <dbReference type="SAM" id="SignalP"/>
    </source>
</evidence>
<accession>A0A2A5CCF0</accession>
<evidence type="ECO:0000256" key="2">
    <source>
        <dbReference type="ARBA" id="ARBA00022723"/>
    </source>
</evidence>
<keyword evidence="5" id="KW-0732">Signal</keyword>
<dbReference type="GO" id="GO:0046872">
    <property type="term" value="F:metal ion binding"/>
    <property type="evidence" value="ECO:0007669"/>
    <property type="project" value="UniProtKB-KW"/>
</dbReference>
<dbReference type="InterPro" id="IPR036909">
    <property type="entry name" value="Cyt_c-like_dom_sf"/>
</dbReference>
<dbReference type="Proteomes" id="UP000228987">
    <property type="component" value="Unassembled WGS sequence"/>
</dbReference>
<evidence type="ECO:0000256" key="1">
    <source>
        <dbReference type="ARBA" id="ARBA00022617"/>
    </source>
</evidence>
<protein>
    <submittedName>
        <fullName evidence="7">p-cresol methylhydroxylase</fullName>
    </submittedName>
</protein>
<comment type="caution">
    <text evidence="7">The sequence shown here is derived from an EMBL/GenBank/DDBJ whole genome shotgun (WGS) entry which is preliminary data.</text>
</comment>
<dbReference type="GO" id="GO:0020037">
    <property type="term" value="F:heme binding"/>
    <property type="evidence" value="ECO:0007669"/>
    <property type="project" value="InterPro"/>
</dbReference>
<sequence length="123" mass="13245">MNKLTILCFFLTSFVATTVQAQDLSPEQASGKVVFDKWCEPCHGRVAGGLFGGLGANALPGTSALGVKYKGDLPAVLEDRTDLVPIYISTVVRNGLYGMPISRKTEVSDTDLDNIIAYLTRPH</sequence>
<dbReference type="AlphaFoldDB" id="A0A2A5CCF0"/>
<keyword evidence="2 4" id="KW-0479">Metal-binding</keyword>
<name>A0A2A5CCF0_9GAMM</name>
<evidence type="ECO:0000313" key="8">
    <source>
        <dbReference type="Proteomes" id="UP000228987"/>
    </source>
</evidence>
<evidence type="ECO:0000313" key="7">
    <source>
        <dbReference type="EMBL" id="PCJ41191.1"/>
    </source>
</evidence>
<dbReference type="Gene3D" id="1.10.760.10">
    <property type="entry name" value="Cytochrome c-like domain"/>
    <property type="match status" value="1"/>
</dbReference>